<dbReference type="InterPro" id="IPR036890">
    <property type="entry name" value="HATPase_C_sf"/>
</dbReference>
<evidence type="ECO:0000256" key="5">
    <source>
        <dbReference type="SAM" id="Coils"/>
    </source>
</evidence>
<dbReference type="SUPFAM" id="SSF47384">
    <property type="entry name" value="Homodimeric domain of signal transducing histidine kinase"/>
    <property type="match status" value="1"/>
</dbReference>
<feature type="coiled-coil region" evidence="5">
    <location>
        <begin position="461"/>
        <end position="493"/>
    </location>
</feature>
<dbReference type="InterPro" id="IPR003661">
    <property type="entry name" value="HisK_dim/P_dom"/>
</dbReference>
<dbReference type="RefSeq" id="WP_285727013.1">
    <property type="nucleotide sequence ID" value="NZ_BSDD01000005.1"/>
</dbReference>
<evidence type="ECO:0000256" key="3">
    <source>
        <dbReference type="ARBA" id="ARBA00022553"/>
    </source>
</evidence>
<dbReference type="Gene3D" id="3.40.190.10">
    <property type="entry name" value="Periplasmic binding protein-like II"/>
    <property type="match status" value="2"/>
</dbReference>
<reference evidence="9 10" key="1">
    <citation type="journal article" date="2023" name="Antonie Van Leeuwenhoek">
        <title>Mesoterricola silvestris gen. nov., sp. nov., Mesoterricola sediminis sp. nov., Geothrix oryzae sp. nov., Geothrix edaphica sp. nov., Geothrix rubra sp. nov., and Geothrix limicola sp. nov., six novel members of Acidobacteriota isolated from soils.</title>
        <authorList>
            <person name="Itoh H."/>
            <person name="Sugisawa Y."/>
            <person name="Mise K."/>
            <person name="Xu Z."/>
            <person name="Kuniyasu M."/>
            <person name="Ushijima N."/>
            <person name="Kawano K."/>
            <person name="Kobayashi E."/>
            <person name="Shiratori Y."/>
            <person name="Masuda Y."/>
            <person name="Senoo K."/>
        </authorList>
    </citation>
    <scope>NUCLEOTIDE SEQUENCE [LARGE SCALE GENOMIC DNA]</scope>
    <source>
        <strain evidence="9 10">Red803</strain>
    </source>
</reference>
<dbReference type="Proteomes" id="UP001165089">
    <property type="component" value="Unassembled WGS sequence"/>
</dbReference>
<dbReference type="PANTHER" id="PTHR43065">
    <property type="entry name" value="SENSOR HISTIDINE KINASE"/>
    <property type="match status" value="1"/>
</dbReference>
<dbReference type="InterPro" id="IPR011006">
    <property type="entry name" value="CheY-like_superfamily"/>
</dbReference>
<sequence>MPVHAPARSALIRCLLAGALLLLALGRLEAAPARRVRVGIFPNPPATFMDRNGQAQGFLVDLLREEAAREHWELEFVPGTWFECLDRTRAGDLDLLPSVAHTPERDAYLDFGQVPSFTMWSILYAHPGARIHSILDVRGRKVGIMLGDVNGEHFKQLCAKFNIPCEFEEFGNQSDVLAAVAAGGVDAGVTANTFGYAHESEYRVERTSVVFNPFDIFYGTAKGRNDDLLAALDRSLAAGRKDPDSSYHHILNRWLNPDRGRSMPPWVYRTGVATLALLLVAVGTVLVFRRRVLAATEEVRSLAAGLERELASRRLLEERIFRVAEGVGVSTGGSFLQDLVRHLALASEADIAFVGERIGREAGDTIRALATFQDGRDAENLEWPLPGSVSEQVLKEGICVFPSGVQEAFPEDPGLRQTGLQSYVGAALRDSGGRVLGLIGVCNRHPLSNPTLVASLLRIFSARASAELERQNAEQERLELERQVQHAQKLESLGVLAGGIAHDFNNLLTAMLGHMNVAQLKLAPESPALPHLESLERIIHRASDLTRQMLAYSGKGRFVVRPYDLNQVVREMTHLLEVSISKKIALRFHLAEALPLVQADAAQIQQVIMNLVTNASDAIGDREGTIRLATSLAELDRRYLDQLYQGQDLAPGSYVALEVSDTGCGMSQEVQGRIFEPFFTTKVTGRGLGLSATLGILKGHHAGIRIYSEAGRGTTFRLLFPACPAPSGEDAPREPARPPRQIGTVLLVDDEQMIREAAGAALESLGLQVVTAVDGLDAVEVFTRQKDTIDLVLMDLTMPHMDGREAFQHLRRIRPDIPVILSSGYNEQESIQQFLGRGLAGFLQKPYTLQALERTVQEALARRGD</sequence>
<dbReference type="CDD" id="cd00156">
    <property type="entry name" value="REC"/>
    <property type="match status" value="1"/>
</dbReference>
<dbReference type="SUPFAM" id="SSF52172">
    <property type="entry name" value="CheY-like"/>
    <property type="match status" value="1"/>
</dbReference>
<dbReference type="Pfam" id="PF00497">
    <property type="entry name" value="SBP_bac_3"/>
    <property type="match status" value="1"/>
</dbReference>
<gene>
    <name evidence="9" type="ORF">GETHPA_26360</name>
</gene>
<keyword evidence="5" id="KW-0175">Coiled coil</keyword>
<evidence type="ECO:0000259" key="8">
    <source>
        <dbReference type="PROSITE" id="PS50110"/>
    </source>
</evidence>
<dbReference type="InterPro" id="IPR005467">
    <property type="entry name" value="His_kinase_dom"/>
</dbReference>
<keyword evidence="3 4" id="KW-0597">Phosphoprotein</keyword>
<dbReference type="Gene3D" id="3.30.565.10">
    <property type="entry name" value="Histidine kinase-like ATPase, C-terminal domain"/>
    <property type="match status" value="1"/>
</dbReference>
<accession>A0ABQ5Q8Y3</accession>
<dbReference type="PROSITE" id="PS50110">
    <property type="entry name" value="RESPONSE_REGULATORY"/>
    <property type="match status" value="1"/>
</dbReference>
<evidence type="ECO:0000256" key="4">
    <source>
        <dbReference type="PROSITE-ProRule" id="PRU00169"/>
    </source>
</evidence>
<dbReference type="InterPro" id="IPR001638">
    <property type="entry name" value="Solute-binding_3/MltF_N"/>
</dbReference>
<protein>
    <recommendedName>
        <fullName evidence="2">histidine kinase</fullName>
        <ecNumber evidence="2">2.7.13.3</ecNumber>
    </recommendedName>
</protein>
<dbReference type="SUPFAM" id="SSF55874">
    <property type="entry name" value="ATPase domain of HSP90 chaperone/DNA topoisomerase II/histidine kinase"/>
    <property type="match status" value="1"/>
</dbReference>
<dbReference type="SMART" id="SM00062">
    <property type="entry name" value="PBPb"/>
    <property type="match status" value="1"/>
</dbReference>
<dbReference type="SMART" id="SM00387">
    <property type="entry name" value="HATPase_c"/>
    <property type="match status" value="1"/>
</dbReference>
<dbReference type="PRINTS" id="PR00344">
    <property type="entry name" value="BCTRLSENSOR"/>
</dbReference>
<dbReference type="InterPro" id="IPR003594">
    <property type="entry name" value="HATPase_dom"/>
</dbReference>
<dbReference type="PROSITE" id="PS50109">
    <property type="entry name" value="HIS_KIN"/>
    <property type="match status" value="1"/>
</dbReference>
<keyword evidence="6" id="KW-0472">Membrane</keyword>
<name>A0ABQ5Q8Y3_9BACT</name>
<dbReference type="SMART" id="SM00448">
    <property type="entry name" value="REC"/>
    <property type="match status" value="1"/>
</dbReference>
<evidence type="ECO:0000256" key="1">
    <source>
        <dbReference type="ARBA" id="ARBA00000085"/>
    </source>
</evidence>
<comment type="catalytic activity">
    <reaction evidence="1">
        <text>ATP + protein L-histidine = ADP + protein N-phospho-L-histidine.</text>
        <dbReference type="EC" id="2.7.13.3"/>
    </reaction>
</comment>
<feature type="domain" description="Response regulatory" evidence="8">
    <location>
        <begin position="744"/>
        <end position="860"/>
    </location>
</feature>
<feature type="modified residue" description="4-aspartylphosphate" evidence="4">
    <location>
        <position position="795"/>
    </location>
</feature>
<evidence type="ECO:0000256" key="6">
    <source>
        <dbReference type="SAM" id="Phobius"/>
    </source>
</evidence>
<evidence type="ECO:0000259" key="7">
    <source>
        <dbReference type="PROSITE" id="PS50109"/>
    </source>
</evidence>
<dbReference type="Pfam" id="PF02518">
    <property type="entry name" value="HATPase_c"/>
    <property type="match status" value="1"/>
</dbReference>
<feature type="domain" description="Histidine kinase" evidence="7">
    <location>
        <begin position="499"/>
        <end position="724"/>
    </location>
</feature>
<organism evidence="9 10">
    <name type="scientific">Geothrix rubra</name>
    <dbReference type="NCBI Taxonomy" id="2927977"/>
    <lineage>
        <taxon>Bacteria</taxon>
        <taxon>Pseudomonadati</taxon>
        <taxon>Acidobacteriota</taxon>
        <taxon>Holophagae</taxon>
        <taxon>Holophagales</taxon>
        <taxon>Holophagaceae</taxon>
        <taxon>Geothrix</taxon>
    </lineage>
</organism>
<keyword evidence="6" id="KW-1133">Transmembrane helix</keyword>
<dbReference type="Gene3D" id="1.10.287.130">
    <property type="match status" value="1"/>
</dbReference>
<dbReference type="CDD" id="cd00082">
    <property type="entry name" value="HisKA"/>
    <property type="match status" value="1"/>
</dbReference>
<dbReference type="InterPro" id="IPR004358">
    <property type="entry name" value="Sig_transdc_His_kin-like_C"/>
</dbReference>
<comment type="caution">
    <text evidence="9">The sequence shown here is derived from an EMBL/GenBank/DDBJ whole genome shotgun (WGS) entry which is preliminary data.</text>
</comment>
<dbReference type="InterPro" id="IPR029016">
    <property type="entry name" value="GAF-like_dom_sf"/>
</dbReference>
<dbReference type="SUPFAM" id="SSF53850">
    <property type="entry name" value="Periplasmic binding protein-like II"/>
    <property type="match status" value="1"/>
</dbReference>
<dbReference type="Gene3D" id="3.40.50.2300">
    <property type="match status" value="1"/>
</dbReference>
<evidence type="ECO:0000256" key="2">
    <source>
        <dbReference type="ARBA" id="ARBA00012438"/>
    </source>
</evidence>
<keyword evidence="6" id="KW-0812">Transmembrane</keyword>
<dbReference type="Pfam" id="PF00072">
    <property type="entry name" value="Response_reg"/>
    <property type="match status" value="1"/>
</dbReference>
<dbReference type="InterPro" id="IPR001789">
    <property type="entry name" value="Sig_transdc_resp-reg_receiver"/>
</dbReference>
<dbReference type="EMBL" id="BSDD01000005">
    <property type="protein sequence ID" value="GLH71103.1"/>
    <property type="molecule type" value="Genomic_DNA"/>
</dbReference>
<dbReference type="Gene3D" id="3.30.450.40">
    <property type="match status" value="1"/>
</dbReference>
<dbReference type="SUPFAM" id="SSF55781">
    <property type="entry name" value="GAF domain-like"/>
    <property type="match status" value="1"/>
</dbReference>
<keyword evidence="10" id="KW-1185">Reference proteome</keyword>
<dbReference type="EC" id="2.7.13.3" evidence="2"/>
<feature type="transmembrane region" description="Helical" evidence="6">
    <location>
        <begin position="266"/>
        <end position="288"/>
    </location>
</feature>
<dbReference type="PANTHER" id="PTHR43065:SF42">
    <property type="entry name" value="TWO-COMPONENT SENSOR PPRA"/>
    <property type="match status" value="1"/>
</dbReference>
<dbReference type="InterPro" id="IPR036097">
    <property type="entry name" value="HisK_dim/P_sf"/>
</dbReference>
<evidence type="ECO:0000313" key="9">
    <source>
        <dbReference type="EMBL" id="GLH71103.1"/>
    </source>
</evidence>
<proteinExistence type="predicted"/>
<evidence type="ECO:0000313" key="10">
    <source>
        <dbReference type="Proteomes" id="UP001165089"/>
    </source>
</evidence>